<dbReference type="InterPro" id="IPR008918">
    <property type="entry name" value="HhH2"/>
</dbReference>
<name>A0A2G9Y8K6_9BACT</name>
<dbReference type="InterPro" id="IPR029060">
    <property type="entry name" value="PIN-like_dom_sf"/>
</dbReference>
<proteinExistence type="predicted"/>
<dbReference type="FunFam" id="1.10.150.20:FF:000003">
    <property type="entry name" value="DNA polymerase I"/>
    <property type="match status" value="1"/>
</dbReference>
<dbReference type="Gene3D" id="1.10.150.20">
    <property type="entry name" value="5' to 3' exonuclease, C-terminal subdomain"/>
    <property type="match status" value="1"/>
</dbReference>
<dbReference type="Gene3D" id="3.40.50.1010">
    <property type="entry name" value="5'-nuclease"/>
    <property type="match status" value="1"/>
</dbReference>
<dbReference type="Proteomes" id="UP000231025">
    <property type="component" value="Unassembled WGS sequence"/>
</dbReference>
<keyword evidence="3" id="KW-0238">DNA-binding</keyword>
<feature type="region of interest" description="Disordered" evidence="4">
    <location>
        <begin position="290"/>
        <end position="309"/>
    </location>
</feature>
<comment type="caution">
    <text evidence="6">The sequence shown here is derived from an EMBL/GenBank/DDBJ whole genome shotgun (WGS) entry which is preliminary data.</text>
</comment>
<dbReference type="GO" id="GO:0008409">
    <property type="term" value="F:5'-3' exonuclease activity"/>
    <property type="evidence" value="ECO:0007669"/>
    <property type="project" value="InterPro"/>
</dbReference>
<dbReference type="CDD" id="cd09859">
    <property type="entry name" value="PIN_53EXO"/>
    <property type="match status" value="1"/>
</dbReference>
<dbReference type="InterPro" id="IPR036279">
    <property type="entry name" value="5-3_exonuclease_C_sf"/>
</dbReference>
<dbReference type="SMART" id="SM00475">
    <property type="entry name" value="53EXOc"/>
    <property type="match status" value="1"/>
</dbReference>
<feature type="domain" description="5'-3' exonuclease" evidence="5">
    <location>
        <begin position="1"/>
        <end position="261"/>
    </location>
</feature>
<evidence type="ECO:0000259" key="5">
    <source>
        <dbReference type="SMART" id="SM00475"/>
    </source>
</evidence>
<dbReference type="InterPro" id="IPR020046">
    <property type="entry name" value="5-3_exonucl_a-hlix_arch_N"/>
</dbReference>
<dbReference type="SUPFAM" id="SSF47807">
    <property type="entry name" value="5' to 3' exonuclease, C-terminal subdomain"/>
    <property type="match status" value="1"/>
</dbReference>
<dbReference type="PANTHER" id="PTHR42646">
    <property type="entry name" value="FLAP ENDONUCLEASE XNI"/>
    <property type="match status" value="1"/>
</dbReference>
<dbReference type="EMBL" id="PCRE01000024">
    <property type="protein sequence ID" value="PIP15073.1"/>
    <property type="molecule type" value="Genomic_DNA"/>
</dbReference>
<dbReference type="InterPro" id="IPR038969">
    <property type="entry name" value="FEN"/>
</dbReference>
<keyword evidence="2" id="KW-0378">Hydrolase</keyword>
<dbReference type="Pfam" id="PF02739">
    <property type="entry name" value="5_3_exonuc_N"/>
    <property type="match status" value="1"/>
</dbReference>
<dbReference type="GO" id="GO:0003677">
    <property type="term" value="F:DNA binding"/>
    <property type="evidence" value="ECO:0007669"/>
    <property type="project" value="UniProtKB-KW"/>
</dbReference>
<dbReference type="InterPro" id="IPR002421">
    <property type="entry name" value="5-3_exonuclease"/>
</dbReference>
<evidence type="ECO:0000256" key="4">
    <source>
        <dbReference type="SAM" id="MobiDB-lite"/>
    </source>
</evidence>
<dbReference type="PANTHER" id="PTHR42646:SF2">
    <property type="entry name" value="5'-3' EXONUCLEASE FAMILY PROTEIN"/>
    <property type="match status" value="1"/>
</dbReference>
<dbReference type="Pfam" id="PF01367">
    <property type="entry name" value="5_3_exonuc"/>
    <property type="match status" value="1"/>
</dbReference>
<dbReference type="SMART" id="SM00279">
    <property type="entry name" value="HhH2"/>
    <property type="match status" value="1"/>
</dbReference>
<organism evidence="6 7">
    <name type="scientific">Candidatus Roizmanbacteria bacterium CG23_combo_of_CG06-09_8_20_14_all_35_49</name>
    <dbReference type="NCBI Taxonomy" id="1974863"/>
    <lineage>
        <taxon>Bacteria</taxon>
        <taxon>Candidatus Roizmaniibacteriota</taxon>
    </lineage>
</organism>
<dbReference type="InterPro" id="IPR020045">
    <property type="entry name" value="DNA_polI_H3TH"/>
</dbReference>
<accession>A0A2G9Y8K6</accession>
<dbReference type="AlphaFoldDB" id="A0A2G9Y8K6"/>
<protein>
    <recommendedName>
        <fullName evidence="5">5'-3' exonuclease domain-containing protein</fullName>
    </recommendedName>
</protein>
<dbReference type="GO" id="GO:0033567">
    <property type="term" value="P:DNA replication, Okazaki fragment processing"/>
    <property type="evidence" value="ECO:0007669"/>
    <property type="project" value="InterPro"/>
</dbReference>
<sequence>MNTLLLIDGNPIMHRAFHALPSFKADDGTPTNVLYGFFSIVHKLITDFHPDYLTCCFDTPLPTFRNKLFKAYQAQRPKVEDDFIVQIPLVKEALDKAGISHLEKDGFEADDLIGTVTKIFSQNDIRVLIVTGDKDLLQLVNDKVFIASPQLGLSHIKVFDSIEVERKLGIKPKQVPDFKALAGDPSDNYPGARGIGPKTAASLLTQYQSLDNIYKNINFISSEKIKKALTESKDDVFLSQKLATVVTNVQITPNIEEMKFKKFKSELKDFLLKYQIHSLAKRIFEKTNKKSLPAGRQEDKSKENQMGLF</sequence>
<evidence type="ECO:0000256" key="3">
    <source>
        <dbReference type="ARBA" id="ARBA00023125"/>
    </source>
</evidence>
<gene>
    <name evidence="6" type="ORF">COX47_01665</name>
</gene>
<dbReference type="SUPFAM" id="SSF88723">
    <property type="entry name" value="PIN domain-like"/>
    <property type="match status" value="1"/>
</dbReference>
<evidence type="ECO:0000313" key="6">
    <source>
        <dbReference type="EMBL" id="PIP15073.1"/>
    </source>
</evidence>
<dbReference type="GO" id="GO:0017108">
    <property type="term" value="F:5'-flap endonuclease activity"/>
    <property type="evidence" value="ECO:0007669"/>
    <property type="project" value="InterPro"/>
</dbReference>
<keyword evidence="1" id="KW-0540">Nuclease</keyword>
<evidence type="ECO:0000256" key="2">
    <source>
        <dbReference type="ARBA" id="ARBA00022801"/>
    </source>
</evidence>
<dbReference type="CDD" id="cd09898">
    <property type="entry name" value="H3TH_53EXO"/>
    <property type="match status" value="1"/>
</dbReference>
<reference evidence="6 7" key="1">
    <citation type="submission" date="2017-09" db="EMBL/GenBank/DDBJ databases">
        <title>Depth-based differentiation of microbial function through sediment-hosted aquifers and enrichment of novel symbionts in the deep terrestrial subsurface.</title>
        <authorList>
            <person name="Probst A.J."/>
            <person name="Ladd B."/>
            <person name="Jarett J.K."/>
            <person name="Geller-Mcgrath D.E."/>
            <person name="Sieber C.M."/>
            <person name="Emerson J.B."/>
            <person name="Anantharaman K."/>
            <person name="Thomas B.C."/>
            <person name="Malmstrom R."/>
            <person name="Stieglmeier M."/>
            <person name="Klingl A."/>
            <person name="Woyke T."/>
            <person name="Ryan C.M."/>
            <person name="Banfield J.F."/>
        </authorList>
    </citation>
    <scope>NUCLEOTIDE SEQUENCE [LARGE SCALE GENOMIC DNA]</scope>
    <source>
        <strain evidence="6">CG23_combo_of_CG06-09_8_20_14_all_35_49</strain>
    </source>
</reference>
<evidence type="ECO:0000313" key="7">
    <source>
        <dbReference type="Proteomes" id="UP000231025"/>
    </source>
</evidence>
<evidence type="ECO:0000256" key="1">
    <source>
        <dbReference type="ARBA" id="ARBA00022722"/>
    </source>
</evidence>